<dbReference type="InterPro" id="IPR050325">
    <property type="entry name" value="Prot/Nucl_acid_deglycase"/>
</dbReference>
<name>K1TFU8_9ZZZZ</name>
<comment type="caution">
    <text evidence="2">The sequence shown here is derived from an EMBL/GenBank/DDBJ whole genome shotgun (WGS) entry which is preliminary data.</text>
</comment>
<proteinExistence type="predicted"/>
<dbReference type="SUPFAM" id="SSF52317">
    <property type="entry name" value="Class I glutamine amidotransferase-like"/>
    <property type="match status" value="1"/>
</dbReference>
<organism evidence="2">
    <name type="scientific">human gut metagenome</name>
    <dbReference type="NCBI Taxonomy" id="408170"/>
    <lineage>
        <taxon>unclassified sequences</taxon>
        <taxon>metagenomes</taxon>
        <taxon>organismal metagenomes</taxon>
    </lineage>
</organism>
<dbReference type="InterPro" id="IPR029062">
    <property type="entry name" value="Class_I_gatase-like"/>
</dbReference>
<feature type="non-terminal residue" evidence="2">
    <location>
        <position position="1"/>
    </location>
</feature>
<dbReference type="PANTHER" id="PTHR48094">
    <property type="entry name" value="PROTEIN/NUCLEIC ACID DEGLYCASE DJ-1-RELATED"/>
    <property type="match status" value="1"/>
</dbReference>
<evidence type="ECO:0000313" key="2">
    <source>
        <dbReference type="EMBL" id="EKC71987.1"/>
    </source>
</evidence>
<feature type="domain" description="DJ-1/PfpI" evidence="1">
    <location>
        <begin position="2"/>
        <end position="84"/>
    </location>
</feature>
<dbReference type="InterPro" id="IPR002818">
    <property type="entry name" value="DJ-1/PfpI"/>
</dbReference>
<evidence type="ECO:0000259" key="1">
    <source>
        <dbReference type="Pfam" id="PF01965"/>
    </source>
</evidence>
<reference evidence="2" key="1">
    <citation type="journal article" date="2013" name="Environ. Microbiol.">
        <title>Microbiota from the distal guts of lean and obese adolescents exhibit partial functional redundancy besides clear differences in community structure.</title>
        <authorList>
            <person name="Ferrer M."/>
            <person name="Ruiz A."/>
            <person name="Lanza F."/>
            <person name="Haange S.B."/>
            <person name="Oberbach A."/>
            <person name="Till H."/>
            <person name="Bargiela R."/>
            <person name="Campoy C."/>
            <person name="Segura M.T."/>
            <person name="Richter M."/>
            <person name="von Bergen M."/>
            <person name="Seifert J."/>
            <person name="Suarez A."/>
        </authorList>
    </citation>
    <scope>NUCLEOTIDE SEQUENCE</scope>
</reference>
<accession>K1TFU8</accession>
<sequence length="102" mass="10466">ANEKVIEAVKYSCENGKIVAAICAAPSILGHLGILDGKKATCFPGFEKELKGADYTGTHTVTDGNIITAKGAGCAIEFGHAIVSLAVSKDAADKVIGDMQCL</sequence>
<protein>
    <submittedName>
        <fullName evidence="2">DJ-1 family protein</fullName>
    </submittedName>
</protein>
<dbReference type="Gene3D" id="3.40.50.880">
    <property type="match status" value="1"/>
</dbReference>
<dbReference type="PANTHER" id="PTHR48094:SF12">
    <property type="entry name" value="PARKINSON DISEASE PROTEIN 7 HOMOLOG"/>
    <property type="match status" value="1"/>
</dbReference>
<dbReference type="AlphaFoldDB" id="K1TFU8"/>
<dbReference type="Pfam" id="PF01965">
    <property type="entry name" value="DJ-1_PfpI"/>
    <property type="match status" value="1"/>
</dbReference>
<dbReference type="EMBL" id="AJWY01004576">
    <property type="protein sequence ID" value="EKC71987.1"/>
    <property type="molecule type" value="Genomic_DNA"/>
</dbReference>
<dbReference type="GO" id="GO:0005737">
    <property type="term" value="C:cytoplasm"/>
    <property type="evidence" value="ECO:0007669"/>
    <property type="project" value="TreeGrafter"/>
</dbReference>
<gene>
    <name evidence="2" type="ORF">LEA_06971</name>
</gene>